<evidence type="ECO:0000313" key="2">
    <source>
        <dbReference type="EMBL" id="KAK1117421.1"/>
    </source>
</evidence>
<reference evidence="2" key="1">
    <citation type="submission" date="2021-10" db="EMBL/GenBank/DDBJ databases">
        <title>Melipona bicolor Genome sequencing and assembly.</title>
        <authorList>
            <person name="Araujo N.S."/>
            <person name="Arias M.C."/>
        </authorList>
    </citation>
    <scope>NUCLEOTIDE SEQUENCE</scope>
    <source>
        <strain evidence="2">USP_2M_L1-L4_2017</strain>
        <tissue evidence="2">Whole body</tissue>
    </source>
</reference>
<protein>
    <submittedName>
        <fullName evidence="2">Uncharacterized protein</fullName>
    </submittedName>
</protein>
<comment type="caution">
    <text evidence="2">The sequence shown here is derived from an EMBL/GenBank/DDBJ whole genome shotgun (WGS) entry which is preliminary data.</text>
</comment>
<evidence type="ECO:0000256" key="1">
    <source>
        <dbReference type="SAM" id="MobiDB-lite"/>
    </source>
</evidence>
<gene>
    <name evidence="2" type="ORF">K0M31_016625</name>
</gene>
<dbReference type="EMBL" id="JAHYIQ010000051">
    <property type="protein sequence ID" value="KAK1117421.1"/>
    <property type="molecule type" value="Genomic_DNA"/>
</dbReference>
<organism evidence="2 3">
    <name type="scientific">Melipona bicolor</name>
    <dbReference type="NCBI Taxonomy" id="60889"/>
    <lineage>
        <taxon>Eukaryota</taxon>
        <taxon>Metazoa</taxon>
        <taxon>Ecdysozoa</taxon>
        <taxon>Arthropoda</taxon>
        <taxon>Hexapoda</taxon>
        <taxon>Insecta</taxon>
        <taxon>Pterygota</taxon>
        <taxon>Neoptera</taxon>
        <taxon>Endopterygota</taxon>
        <taxon>Hymenoptera</taxon>
        <taxon>Apocrita</taxon>
        <taxon>Aculeata</taxon>
        <taxon>Apoidea</taxon>
        <taxon>Anthophila</taxon>
        <taxon>Apidae</taxon>
        <taxon>Melipona</taxon>
    </lineage>
</organism>
<accession>A0AA40FEC4</accession>
<feature type="region of interest" description="Disordered" evidence="1">
    <location>
        <begin position="1"/>
        <end position="51"/>
    </location>
</feature>
<dbReference type="AlphaFoldDB" id="A0AA40FEC4"/>
<sequence>MTGLLDSGRVSFPTSTPPEIQPEDRSCQRRPLSMRLSSLETPDFRKDSRKDGPSAFFARKDHLLSGRGEAFQFEYLTTVL</sequence>
<feature type="compositionally biased region" description="Basic and acidic residues" evidence="1">
    <location>
        <begin position="42"/>
        <end position="51"/>
    </location>
</feature>
<proteinExistence type="predicted"/>
<name>A0AA40FEC4_9HYME</name>
<feature type="non-terminal residue" evidence="2">
    <location>
        <position position="80"/>
    </location>
</feature>
<keyword evidence="3" id="KW-1185">Reference proteome</keyword>
<evidence type="ECO:0000313" key="3">
    <source>
        <dbReference type="Proteomes" id="UP001177670"/>
    </source>
</evidence>
<dbReference type="Proteomes" id="UP001177670">
    <property type="component" value="Unassembled WGS sequence"/>
</dbReference>